<dbReference type="InterPro" id="IPR036249">
    <property type="entry name" value="Thioredoxin-like_sf"/>
</dbReference>
<keyword evidence="4" id="KW-0676">Redox-active center</keyword>
<evidence type="ECO:0000259" key="6">
    <source>
        <dbReference type="PROSITE" id="PS51352"/>
    </source>
</evidence>
<protein>
    <submittedName>
        <fullName evidence="7">Peroxiredoxin</fullName>
    </submittedName>
</protein>
<keyword evidence="3" id="KW-1015">Disulfide bond</keyword>
<dbReference type="InterPro" id="IPR050553">
    <property type="entry name" value="Thioredoxin_ResA/DsbE_sf"/>
</dbReference>
<feature type="signal peptide" evidence="5">
    <location>
        <begin position="1"/>
        <end position="21"/>
    </location>
</feature>
<dbReference type="SUPFAM" id="SSF52833">
    <property type="entry name" value="Thioredoxin-like"/>
    <property type="match status" value="1"/>
</dbReference>
<gene>
    <name evidence="7" type="ORF">LX97_02661</name>
</gene>
<dbReference type="CDD" id="cd02966">
    <property type="entry name" value="TlpA_like_family"/>
    <property type="match status" value="1"/>
</dbReference>
<keyword evidence="5" id="KW-0732">Signal</keyword>
<evidence type="ECO:0000256" key="3">
    <source>
        <dbReference type="ARBA" id="ARBA00023157"/>
    </source>
</evidence>
<name>A0ABX5PWW4_9FLAO</name>
<keyword evidence="2" id="KW-0201">Cytochrome c-type biogenesis</keyword>
<keyword evidence="8" id="KW-1185">Reference proteome</keyword>
<feature type="domain" description="Thioredoxin" evidence="6">
    <location>
        <begin position="192"/>
        <end position="329"/>
    </location>
</feature>
<accession>A0ABX5PWW4</accession>
<proteinExistence type="predicted"/>
<evidence type="ECO:0000256" key="5">
    <source>
        <dbReference type="SAM" id="SignalP"/>
    </source>
</evidence>
<dbReference type="RefSeq" id="WP_015364066.1">
    <property type="nucleotide sequence ID" value="NZ_QKZR01000004.1"/>
</dbReference>
<dbReference type="Gene3D" id="3.40.30.10">
    <property type="entry name" value="Glutaredoxin"/>
    <property type="match status" value="1"/>
</dbReference>
<comment type="caution">
    <text evidence="7">The sequence shown here is derived from an EMBL/GenBank/DDBJ whole genome shotgun (WGS) entry which is preliminary data.</text>
</comment>
<evidence type="ECO:0000256" key="2">
    <source>
        <dbReference type="ARBA" id="ARBA00022748"/>
    </source>
</evidence>
<sequence>MKKLLLGIIVLLLISCNENPAHEFSLNGKTKGLKNGTVLYLDVENKTIDSTQIENNTFKFNTVISESPLQVVLRTKDFSQYRFLWIENKPMTFDALNTDFKYAVVTGSKEEELVQKLRDETKELTRPERLNKNIQFIEDNPNSIHSAYILSVYATTWGKEKTKELFDHFSPENKSTEYGEGIATFIELNKNPDIGEKYVDFEMNDITGKSRRLSEFEGKLVLLEFWSSSCGPCRKENPNLVQTYEEYQDKGFEVFAVSEDTDKTRWQKAIEEDKLPWTQVSDLNRKNKASMIYGINAIPDNFLIDKNGVIIDRNLRGEELNKKLKELLN</sequence>
<dbReference type="InterPro" id="IPR025380">
    <property type="entry name" value="DUF4369"/>
</dbReference>
<dbReference type="Pfam" id="PF14289">
    <property type="entry name" value="DUF4369"/>
    <property type="match status" value="1"/>
</dbReference>
<dbReference type="Pfam" id="PF00578">
    <property type="entry name" value="AhpC-TSA"/>
    <property type="match status" value="1"/>
</dbReference>
<dbReference type="EMBL" id="QKZR01000004">
    <property type="protein sequence ID" value="PZX39295.1"/>
    <property type="molecule type" value="Genomic_DNA"/>
</dbReference>
<dbReference type="PROSITE" id="PS51352">
    <property type="entry name" value="THIOREDOXIN_2"/>
    <property type="match status" value="1"/>
</dbReference>
<comment type="subcellular location">
    <subcellularLocation>
        <location evidence="1">Cell envelope</location>
    </subcellularLocation>
</comment>
<dbReference type="PROSITE" id="PS51257">
    <property type="entry name" value="PROKAR_LIPOPROTEIN"/>
    <property type="match status" value="1"/>
</dbReference>
<evidence type="ECO:0000256" key="1">
    <source>
        <dbReference type="ARBA" id="ARBA00004196"/>
    </source>
</evidence>
<dbReference type="InterPro" id="IPR013766">
    <property type="entry name" value="Thioredoxin_domain"/>
</dbReference>
<organism evidence="7 8">
    <name type="scientific">Nonlabens dokdonensis</name>
    <dbReference type="NCBI Taxonomy" id="328515"/>
    <lineage>
        <taxon>Bacteria</taxon>
        <taxon>Pseudomonadati</taxon>
        <taxon>Bacteroidota</taxon>
        <taxon>Flavobacteriia</taxon>
        <taxon>Flavobacteriales</taxon>
        <taxon>Flavobacteriaceae</taxon>
        <taxon>Nonlabens</taxon>
    </lineage>
</organism>
<evidence type="ECO:0000256" key="4">
    <source>
        <dbReference type="ARBA" id="ARBA00023284"/>
    </source>
</evidence>
<dbReference type="PANTHER" id="PTHR42852">
    <property type="entry name" value="THIOL:DISULFIDE INTERCHANGE PROTEIN DSBE"/>
    <property type="match status" value="1"/>
</dbReference>
<dbReference type="InterPro" id="IPR000866">
    <property type="entry name" value="AhpC/TSA"/>
</dbReference>
<evidence type="ECO:0000313" key="8">
    <source>
        <dbReference type="Proteomes" id="UP000248584"/>
    </source>
</evidence>
<dbReference type="PANTHER" id="PTHR42852:SF6">
    <property type="entry name" value="THIOL:DISULFIDE INTERCHANGE PROTEIN DSBE"/>
    <property type="match status" value="1"/>
</dbReference>
<feature type="chain" id="PRO_5046365536" evidence="5">
    <location>
        <begin position="22"/>
        <end position="329"/>
    </location>
</feature>
<reference evidence="7 8" key="1">
    <citation type="submission" date="2018-06" db="EMBL/GenBank/DDBJ databases">
        <title>Genomic Encyclopedia of Archaeal and Bacterial Type Strains, Phase II (KMG-II): from individual species to whole genera.</title>
        <authorList>
            <person name="Goeker M."/>
        </authorList>
    </citation>
    <scope>NUCLEOTIDE SEQUENCE [LARGE SCALE GENOMIC DNA]</scope>
    <source>
        <strain evidence="7 8">DSM 17205</strain>
    </source>
</reference>
<evidence type="ECO:0000313" key="7">
    <source>
        <dbReference type="EMBL" id="PZX39295.1"/>
    </source>
</evidence>
<dbReference type="Proteomes" id="UP000248584">
    <property type="component" value="Unassembled WGS sequence"/>
</dbReference>